<organism evidence="1">
    <name type="scientific">marine metagenome</name>
    <dbReference type="NCBI Taxonomy" id="408172"/>
    <lineage>
        <taxon>unclassified sequences</taxon>
        <taxon>metagenomes</taxon>
        <taxon>ecological metagenomes</taxon>
    </lineage>
</organism>
<sequence length="151" mass="17488">MPSENSGHAGAQLIYRNIVSLAKHHKITLASFIDSNEQDEMILLEQKGINVNTISYPRNQQSVRSKIASGFRNIRPIVSFLFGNEPFFIAKYKKKKMAQLISKLVNENTFDIAQVEYNIMYHYIDQIENIPKVIIFHDILTKVYEREIEQG</sequence>
<dbReference type="EMBL" id="UINC01215666">
    <property type="protein sequence ID" value="SVE41461.1"/>
    <property type="molecule type" value="Genomic_DNA"/>
</dbReference>
<feature type="non-terminal residue" evidence="1">
    <location>
        <position position="151"/>
    </location>
</feature>
<evidence type="ECO:0008006" key="2">
    <source>
        <dbReference type="Google" id="ProtNLM"/>
    </source>
</evidence>
<accession>A0A383DAU8</accession>
<reference evidence="1" key="1">
    <citation type="submission" date="2018-05" db="EMBL/GenBank/DDBJ databases">
        <authorList>
            <person name="Lanie J.A."/>
            <person name="Ng W.-L."/>
            <person name="Kazmierczak K.M."/>
            <person name="Andrzejewski T.M."/>
            <person name="Davidsen T.M."/>
            <person name="Wayne K.J."/>
            <person name="Tettelin H."/>
            <person name="Glass J.I."/>
            <person name="Rusch D."/>
            <person name="Podicherti R."/>
            <person name="Tsui H.-C.T."/>
            <person name="Winkler M.E."/>
        </authorList>
    </citation>
    <scope>NUCLEOTIDE SEQUENCE</scope>
</reference>
<evidence type="ECO:0000313" key="1">
    <source>
        <dbReference type="EMBL" id="SVE41461.1"/>
    </source>
</evidence>
<dbReference type="AlphaFoldDB" id="A0A383DAU8"/>
<name>A0A383DAU8_9ZZZZ</name>
<gene>
    <name evidence="1" type="ORF">METZ01_LOCUS494315</name>
</gene>
<proteinExistence type="predicted"/>
<protein>
    <recommendedName>
        <fullName evidence="2">Glycosyltransferase subfamily 4-like N-terminal domain-containing protein</fullName>
    </recommendedName>
</protein>